<gene>
    <name evidence="1" type="ORF">J6I44_15125</name>
</gene>
<evidence type="ECO:0000313" key="2">
    <source>
        <dbReference type="Proteomes" id="UP001207918"/>
    </source>
</evidence>
<proteinExistence type="predicted"/>
<name>A0ABT3PQS8_9BACT</name>
<comment type="caution">
    <text evidence="1">The sequence shown here is derived from an EMBL/GenBank/DDBJ whole genome shotgun (WGS) entry which is preliminary data.</text>
</comment>
<protein>
    <submittedName>
        <fullName evidence="1">Uncharacterized protein</fullName>
    </submittedName>
</protein>
<dbReference type="RefSeq" id="WP_265766982.1">
    <property type="nucleotide sequence ID" value="NZ_JAGGJA010000011.1"/>
</dbReference>
<keyword evidence="2" id="KW-1185">Reference proteome</keyword>
<evidence type="ECO:0000313" key="1">
    <source>
        <dbReference type="EMBL" id="MCW9708196.1"/>
    </source>
</evidence>
<dbReference type="EMBL" id="JAGGJA010000011">
    <property type="protein sequence ID" value="MCW9708196.1"/>
    <property type="molecule type" value="Genomic_DNA"/>
</dbReference>
<organism evidence="1 2">
    <name type="scientific">Fodinibius salsisoli</name>
    <dbReference type="NCBI Taxonomy" id="2820877"/>
    <lineage>
        <taxon>Bacteria</taxon>
        <taxon>Pseudomonadati</taxon>
        <taxon>Balneolota</taxon>
        <taxon>Balneolia</taxon>
        <taxon>Balneolales</taxon>
        <taxon>Balneolaceae</taxon>
        <taxon>Fodinibius</taxon>
    </lineage>
</organism>
<accession>A0ABT3PQS8</accession>
<reference evidence="1 2" key="1">
    <citation type="submission" date="2021-03" db="EMBL/GenBank/DDBJ databases">
        <title>Aliifodinibius sp. nov., a new bacterium isolated from saline soil.</title>
        <authorList>
            <person name="Galisteo C."/>
            <person name="De La Haba R."/>
            <person name="Sanchez-Porro C."/>
            <person name="Ventosa A."/>
        </authorList>
    </citation>
    <scope>NUCLEOTIDE SEQUENCE [LARGE SCALE GENOMIC DNA]</scope>
    <source>
        <strain evidence="1 2">1BSP15-2V2</strain>
    </source>
</reference>
<dbReference type="Proteomes" id="UP001207918">
    <property type="component" value="Unassembled WGS sequence"/>
</dbReference>
<sequence>MDGADIIRNALSDIGSCKDEEVTFYFTEGVFDEKCTQCQESLMKWYDYARENNIPIQLVLEDDSWLGEKEIEPQTLSNIKEWDLWGALSYRKGCDGCFNAPVSARIRSRDKTSEVYPLPAPLSLFKEELQCVEQ</sequence>